<evidence type="ECO:0000256" key="1">
    <source>
        <dbReference type="RuleBase" id="RU004374"/>
    </source>
</evidence>
<dbReference type="SUPFAM" id="SSF55418">
    <property type="entry name" value="eIF4e-like"/>
    <property type="match status" value="1"/>
</dbReference>
<protein>
    <submittedName>
        <fullName evidence="2">Eukaryotic translation initiation factor 4E-2 (Trinotate prediction)</fullName>
    </submittedName>
</protein>
<dbReference type="InterPro" id="IPR001040">
    <property type="entry name" value="TIF_eIF_4E"/>
</dbReference>
<dbReference type="AlphaFoldDB" id="A0A6G3MJ08"/>
<name>A0A6G3MJ08_HENSL</name>
<keyword evidence="1 2" id="KW-0396">Initiation factor</keyword>
<keyword evidence="1" id="KW-0648">Protein biosynthesis</keyword>
<dbReference type="GO" id="GO:0000340">
    <property type="term" value="F:RNA 7-methylguanosine cap binding"/>
    <property type="evidence" value="ECO:0007669"/>
    <property type="project" value="TreeGrafter"/>
</dbReference>
<dbReference type="Gene3D" id="3.30.760.10">
    <property type="entry name" value="RNA Cap, Translation Initiation Factor Eif4e"/>
    <property type="match status" value="1"/>
</dbReference>
<sequence>MFWFNKLSRTYEFEAKLVKIHVIKTVEEFWSVFQHIKHPMELSKEEEYSFFKNGIPPKWEDPQNLSGGRWNFQSNKYDKEVKMDETDLYLRLVKTNIDYSYLY</sequence>
<dbReference type="GO" id="GO:0016281">
    <property type="term" value="C:eukaryotic translation initiation factor 4F complex"/>
    <property type="evidence" value="ECO:0007669"/>
    <property type="project" value="TreeGrafter"/>
</dbReference>
<proteinExistence type="inferred from homology"/>
<comment type="similarity">
    <text evidence="1">Belongs to the eukaryotic initiation factor 4E family.</text>
</comment>
<keyword evidence="1" id="KW-0694">RNA-binding</keyword>
<dbReference type="Pfam" id="PF01652">
    <property type="entry name" value="IF4E"/>
    <property type="match status" value="1"/>
</dbReference>
<dbReference type="GO" id="GO:0003743">
    <property type="term" value="F:translation initiation factor activity"/>
    <property type="evidence" value="ECO:0007669"/>
    <property type="project" value="UniProtKB-KW"/>
</dbReference>
<dbReference type="PROSITE" id="PS00813">
    <property type="entry name" value="IF4E"/>
    <property type="match status" value="1"/>
</dbReference>
<dbReference type="PANTHER" id="PTHR11960">
    <property type="entry name" value="EUKARYOTIC TRANSLATION INITIATION FACTOR 4E RELATED"/>
    <property type="match status" value="1"/>
</dbReference>
<dbReference type="InterPro" id="IPR023398">
    <property type="entry name" value="TIF_eIF4e-like"/>
</dbReference>
<reference evidence="2" key="1">
    <citation type="submission" date="2018-11" db="EMBL/GenBank/DDBJ databases">
        <title>Henneguya salminicola genome and transcriptome.</title>
        <authorList>
            <person name="Yahalomi D."/>
            <person name="Atkinson S.D."/>
            <person name="Neuhof M."/>
            <person name="Chang E.S."/>
            <person name="Philippe H."/>
            <person name="Cartwright P."/>
            <person name="Bartholomew J.L."/>
            <person name="Huchon D."/>
        </authorList>
    </citation>
    <scope>NUCLEOTIDE SEQUENCE</scope>
    <source>
        <strain evidence="2">Hz1</strain>
        <tissue evidence="2">Whole</tissue>
    </source>
</reference>
<evidence type="ECO:0000313" key="2">
    <source>
        <dbReference type="EMBL" id="NDJ93979.1"/>
    </source>
</evidence>
<organism evidence="2">
    <name type="scientific">Henneguya salminicola</name>
    <name type="common">Myxosporean</name>
    <dbReference type="NCBI Taxonomy" id="69463"/>
    <lineage>
        <taxon>Eukaryota</taxon>
        <taxon>Metazoa</taxon>
        <taxon>Cnidaria</taxon>
        <taxon>Myxozoa</taxon>
        <taxon>Myxosporea</taxon>
        <taxon>Bivalvulida</taxon>
        <taxon>Platysporina</taxon>
        <taxon>Myxobolidae</taxon>
        <taxon>Henneguya</taxon>
    </lineage>
</organism>
<dbReference type="EMBL" id="GHBP01005889">
    <property type="protein sequence ID" value="NDJ93979.1"/>
    <property type="molecule type" value="Transcribed_RNA"/>
</dbReference>
<dbReference type="InterPro" id="IPR019770">
    <property type="entry name" value="TIF_eIF_4E_CS"/>
</dbReference>
<accession>A0A6G3MJ08</accession>